<dbReference type="AlphaFoldDB" id="A0A3Q9G746"/>
<evidence type="ECO:0000259" key="2">
    <source>
        <dbReference type="Pfam" id="PF12146"/>
    </source>
</evidence>
<dbReference type="SUPFAM" id="SSF53474">
    <property type="entry name" value="alpha/beta-Hydrolases"/>
    <property type="match status" value="1"/>
</dbReference>
<feature type="domain" description="Serine aminopeptidase S33" evidence="2">
    <location>
        <begin position="49"/>
        <end position="196"/>
    </location>
</feature>
<proteinExistence type="predicted"/>
<dbReference type="OrthoDB" id="9801217at2"/>
<dbReference type="EMBL" id="CP034593">
    <property type="protein sequence ID" value="AZQ77235.1"/>
    <property type="molecule type" value="Genomic_DNA"/>
</dbReference>
<evidence type="ECO:0000313" key="4">
    <source>
        <dbReference type="Proteomes" id="UP000280344"/>
    </source>
</evidence>
<organism evidence="3 4">
    <name type="scientific">Flaviflexus ciconiae</name>
    <dbReference type="NCBI Taxonomy" id="2496867"/>
    <lineage>
        <taxon>Bacteria</taxon>
        <taxon>Bacillati</taxon>
        <taxon>Actinomycetota</taxon>
        <taxon>Actinomycetes</taxon>
        <taxon>Actinomycetales</taxon>
        <taxon>Actinomycetaceae</taxon>
        <taxon>Flaviflexus</taxon>
    </lineage>
</organism>
<dbReference type="Pfam" id="PF12146">
    <property type="entry name" value="Hydrolase_4"/>
    <property type="match status" value="1"/>
</dbReference>
<dbReference type="InterPro" id="IPR029058">
    <property type="entry name" value="AB_hydrolase_fold"/>
</dbReference>
<feature type="region of interest" description="Disordered" evidence="1">
    <location>
        <begin position="206"/>
        <end position="225"/>
    </location>
</feature>
<keyword evidence="3" id="KW-0378">Hydrolase</keyword>
<gene>
    <name evidence="3" type="ORF">EJ997_07715</name>
</gene>
<evidence type="ECO:0000313" key="3">
    <source>
        <dbReference type="EMBL" id="AZQ77235.1"/>
    </source>
</evidence>
<dbReference type="InterPro" id="IPR051044">
    <property type="entry name" value="MAG_DAG_Lipase"/>
</dbReference>
<dbReference type="Proteomes" id="UP000280344">
    <property type="component" value="Chromosome"/>
</dbReference>
<dbReference type="PANTHER" id="PTHR11614">
    <property type="entry name" value="PHOSPHOLIPASE-RELATED"/>
    <property type="match status" value="1"/>
</dbReference>
<dbReference type="RefSeq" id="WP_126704039.1">
    <property type="nucleotide sequence ID" value="NZ_CP034593.1"/>
</dbReference>
<dbReference type="InterPro" id="IPR022742">
    <property type="entry name" value="Hydrolase_4"/>
</dbReference>
<keyword evidence="4" id="KW-1185">Reference proteome</keyword>
<reference evidence="3 4" key="1">
    <citation type="submission" date="2018-12" db="EMBL/GenBank/DDBJ databases">
        <title>Complete genome sequence of Flaviflexus sp. H23T48.</title>
        <authorList>
            <person name="Bae J.-W."/>
            <person name="Lee J.-Y."/>
        </authorList>
    </citation>
    <scope>NUCLEOTIDE SEQUENCE [LARGE SCALE GENOMIC DNA]</scope>
    <source>
        <strain evidence="3 4">H23T48</strain>
    </source>
</reference>
<dbReference type="Gene3D" id="3.40.50.1820">
    <property type="entry name" value="alpha/beta hydrolase"/>
    <property type="match status" value="1"/>
</dbReference>
<dbReference type="KEGG" id="flh:EJ997_07715"/>
<sequence length="346" mass="38607">MWQPDELGPGFEYSTLPLMDDDEGAVVTTLVRHVPANDPLALHATPSAPRFAFLAIHGWNEYFFHAELARVISSAGGAFYAIDLRKYGRSQREHQSAGYITSISDYDEDIHAALDVIYENHGWDIPLVFYGHSTGGLTAALWADRHPGALSGLVLNAPWLEFQGATIVRQLGTPIIDSLARISPEVILPLPDTGFYNRILTAWRDEHEPEPEEGDTDPFTTTGWSFNPKWRRTPSTPVRAGWLLAILHGHAQVAKGLDISCPTIVLTSNATLFSDKWSPDMRSADTVLDVEQIWRRVPSLGRVTTLIRLEGAIHDVTLSRAAVRTQAFGEIRRWLRTYVKIDRPGH</sequence>
<accession>A0A3Q9G746</accession>
<name>A0A3Q9G746_9ACTO</name>
<protein>
    <submittedName>
        <fullName evidence="3">Alpha/beta hydrolase</fullName>
    </submittedName>
</protein>
<evidence type="ECO:0000256" key="1">
    <source>
        <dbReference type="SAM" id="MobiDB-lite"/>
    </source>
</evidence>
<dbReference type="GO" id="GO:0016787">
    <property type="term" value="F:hydrolase activity"/>
    <property type="evidence" value="ECO:0007669"/>
    <property type="project" value="UniProtKB-KW"/>
</dbReference>